<keyword evidence="2" id="KW-1185">Reference proteome</keyword>
<name>A0AAE1DAL0_9GAST</name>
<organism evidence="1 2">
    <name type="scientific">Elysia crispata</name>
    <name type="common">lettuce slug</name>
    <dbReference type="NCBI Taxonomy" id="231223"/>
    <lineage>
        <taxon>Eukaryota</taxon>
        <taxon>Metazoa</taxon>
        <taxon>Spiralia</taxon>
        <taxon>Lophotrochozoa</taxon>
        <taxon>Mollusca</taxon>
        <taxon>Gastropoda</taxon>
        <taxon>Heterobranchia</taxon>
        <taxon>Euthyneura</taxon>
        <taxon>Panpulmonata</taxon>
        <taxon>Sacoglossa</taxon>
        <taxon>Placobranchoidea</taxon>
        <taxon>Plakobranchidae</taxon>
        <taxon>Elysia</taxon>
    </lineage>
</organism>
<accession>A0AAE1DAL0</accession>
<dbReference type="EMBL" id="JAWDGP010004563">
    <property type="protein sequence ID" value="KAK3763397.1"/>
    <property type="molecule type" value="Genomic_DNA"/>
</dbReference>
<gene>
    <name evidence="1" type="ORF">RRG08_050099</name>
</gene>
<reference evidence="1" key="1">
    <citation type="journal article" date="2023" name="G3 (Bethesda)">
        <title>A reference genome for the long-term kleptoplast-retaining sea slug Elysia crispata morphotype clarki.</title>
        <authorList>
            <person name="Eastman K.E."/>
            <person name="Pendleton A.L."/>
            <person name="Shaikh M.A."/>
            <person name="Suttiyut T."/>
            <person name="Ogas R."/>
            <person name="Tomko P."/>
            <person name="Gavelis G."/>
            <person name="Widhalm J.R."/>
            <person name="Wisecaver J.H."/>
        </authorList>
    </citation>
    <scope>NUCLEOTIDE SEQUENCE</scope>
    <source>
        <strain evidence="1">ECLA1</strain>
    </source>
</reference>
<protein>
    <submittedName>
        <fullName evidence="1">Uncharacterized protein</fullName>
    </submittedName>
</protein>
<sequence length="101" mass="11617">MRLTIRLLKQVSKAKIAPQLGQWLDYYSQFHPSPVSIKQFADFVKKKLKVQESIPSQRHVSCCSFTVSTQSRVKVYNRLASFLHEGRIIPLTGLVFPSEPR</sequence>
<dbReference type="AlphaFoldDB" id="A0AAE1DAL0"/>
<proteinExistence type="predicted"/>
<dbReference type="Proteomes" id="UP001283361">
    <property type="component" value="Unassembled WGS sequence"/>
</dbReference>
<comment type="caution">
    <text evidence="1">The sequence shown here is derived from an EMBL/GenBank/DDBJ whole genome shotgun (WGS) entry which is preliminary data.</text>
</comment>
<evidence type="ECO:0000313" key="1">
    <source>
        <dbReference type="EMBL" id="KAK3763397.1"/>
    </source>
</evidence>
<evidence type="ECO:0000313" key="2">
    <source>
        <dbReference type="Proteomes" id="UP001283361"/>
    </source>
</evidence>